<proteinExistence type="inferred from homology"/>
<feature type="domain" description="Outer membrane protein beta-barrel" evidence="7">
    <location>
        <begin position="40"/>
        <end position="203"/>
    </location>
</feature>
<dbReference type="OrthoDB" id="9815357at2"/>
<comment type="subcellular location">
    <subcellularLocation>
        <location evidence="1">Cell outer membrane</location>
    </subcellularLocation>
</comment>
<feature type="chain" id="PRO_5012578076" evidence="6">
    <location>
        <begin position="21"/>
        <end position="214"/>
    </location>
</feature>
<dbReference type="AlphaFoldDB" id="A0A212QPL2"/>
<evidence type="ECO:0000256" key="2">
    <source>
        <dbReference type="ARBA" id="ARBA00022729"/>
    </source>
</evidence>
<reference evidence="9" key="1">
    <citation type="submission" date="2017-06" db="EMBL/GenBank/DDBJ databases">
        <authorList>
            <person name="Varghese N."/>
            <person name="Submissions S."/>
        </authorList>
    </citation>
    <scope>NUCLEOTIDE SEQUENCE [LARGE SCALE GENOMIC DNA]</scope>
    <source>
        <strain evidence="9">DSM 137</strain>
    </source>
</reference>
<dbReference type="Pfam" id="PF13505">
    <property type="entry name" value="OMP_b-brl"/>
    <property type="match status" value="1"/>
</dbReference>
<evidence type="ECO:0000256" key="6">
    <source>
        <dbReference type="SAM" id="SignalP"/>
    </source>
</evidence>
<evidence type="ECO:0000256" key="3">
    <source>
        <dbReference type="ARBA" id="ARBA00023136"/>
    </source>
</evidence>
<keyword evidence="9" id="KW-1185">Reference proteome</keyword>
<dbReference type="InterPro" id="IPR011250">
    <property type="entry name" value="OMP/PagP_B-barrel"/>
</dbReference>
<dbReference type="PANTHER" id="PTHR34001:SF3">
    <property type="entry name" value="BLL7405 PROTEIN"/>
    <property type="match status" value="1"/>
</dbReference>
<gene>
    <name evidence="8" type="ORF">SAMN06265338_1011008</name>
</gene>
<dbReference type="Gene3D" id="2.40.160.20">
    <property type="match status" value="1"/>
</dbReference>
<protein>
    <submittedName>
        <fullName evidence="8">Outer membrane immunogenic protein</fullName>
    </submittedName>
</protein>
<keyword evidence="4" id="KW-0998">Cell outer membrane</keyword>
<organism evidence="8 9">
    <name type="scientific">Rhodoblastus acidophilus</name>
    <name type="common">Rhodopseudomonas acidophila</name>
    <dbReference type="NCBI Taxonomy" id="1074"/>
    <lineage>
        <taxon>Bacteria</taxon>
        <taxon>Pseudomonadati</taxon>
        <taxon>Pseudomonadota</taxon>
        <taxon>Alphaproteobacteria</taxon>
        <taxon>Hyphomicrobiales</taxon>
        <taxon>Rhodoblastaceae</taxon>
        <taxon>Rhodoblastus</taxon>
    </lineage>
</organism>
<keyword evidence="2 6" id="KW-0732">Signal</keyword>
<dbReference type="SUPFAM" id="SSF56925">
    <property type="entry name" value="OMPA-like"/>
    <property type="match status" value="1"/>
</dbReference>
<dbReference type="PANTHER" id="PTHR34001">
    <property type="entry name" value="BLL7405 PROTEIN"/>
    <property type="match status" value="1"/>
</dbReference>
<evidence type="ECO:0000256" key="1">
    <source>
        <dbReference type="ARBA" id="ARBA00004442"/>
    </source>
</evidence>
<accession>A0A212QPL2</accession>
<dbReference type="InterPro" id="IPR051692">
    <property type="entry name" value="OMP-like"/>
</dbReference>
<comment type="similarity">
    <text evidence="5">Belongs to the Omp25/RopB family.</text>
</comment>
<dbReference type="InterPro" id="IPR027385">
    <property type="entry name" value="Beta-barrel_OMP"/>
</dbReference>
<feature type="signal peptide" evidence="6">
    <location>
        <begin position="1"/>
        <end position="20"/>
    </location>
</feature>
<evidence type="ECO:0000259" key="7">
    <source>
        <dbReference type="Pfam" id="PF13505"/>
    </source>
</evidence>
<evidence type="ECO:0000313" key="8">
    <source>
        <dbReference type="EMBL" id="SNB61224.1"/>
    </source>
</evidence>
<evidence type="ECO:0000256" key="5">
    <source>
        <dbReference type="ARBA" id="ARBA00038306"/>
    </source>
</evidence>
<sequence length="214" mass="22247">MRKILLASVAVAALTGSAFAADLPSRKAAPAYVAPVPVFTWTGFYAGVEGGADILTTKAAGVKYDRTGGLVGGVIGYNYDLGNKFVLGAEGDAGGVFGGDKTVGGIKADTTYFANIRGRVGYTIVDRALLYVAGGVAFGDVKIAGYTNDRVGYTVGAGVDYACTNNLIGRIEYRYTDFDKDTIGGVSVRQDSHAVLVGLLYKFGNPEAPVVAKY</sequence>
<dbReference type="RefSeq" id="WP_088519404.1">
    <property type="nucleotide sequence ID" value="NZ_FYDG01000001.1"/>
</dbReference>
<evidence type="ECO:0000313" key="9">
    <source>
        <dbReference type="Proteomes" id="UP000198418"/>
    </source>
</evidence>
<evidence type="ECO:0000256" key="4">
    <source>
        <dbReference type="ARBA" id="ARBA00023237"/>
    </source>
</evidence>
<dbReference type="GO" id="GO:0009279">
    <property type="term" value="C:cell outer membrane"/>
    <property type="evidence" value="ECO:0007669"/>
    <property type="project" value="UniProtKB-SubCell"/>
</dbReference>
<dbReference type="EMBL" id="FYDG01000001">
    <property type="protein sequence ID" value="SNB61224.1"/>
    <property type="molecule type" value="Genomic_DNA"/>
</dbReference>
<dbReference type="Proteomes" id="UP000198418">
    <property type="component" value="Unassembled WGS sequence"/>
</dbReference>
<name>A0A212QPL2_RHOAC</name>
<keyword evidence="3" id="KW-0472">Membrane</keyword>